<protein>
    <submittedName>
        <fullName evidence="1">Uncharacterized protein</fullName>
    </submittedName>
</protein>
<accession>A0ACC1NFN2</accession>
<dbReference type="Proteomes" id="UP001144978">
    <property type="component" value="Unassembled WGS sequence"/>
</dbReference>
<evidence type="ECO:0000313" key="1">
    <source>
        <dbReference type="EMBL" id="KAJ2977229.1"/>
    </source>
</evidence>
<keyword evidence="2" id="KW-1185">Reference proteome</keyword>
<reference evidence="1" key="1">
    <citation type="submission" date="2022-08" db="EMBL/GenBank/DDBJ databases">
        <title>Genome Sequence of Pycnoporus sanguineus.</title>
        <authorList>
            <person name="Buettner E."/>
        </authorList>
    </citation>
    <scope>NUCLEOTIDE SEQUENCE</scope>
    <source>
        <strain evidence="1">CG-C14</strain>
    </source>
</reference>
<evidence type="ECO:0000313" key="2">
    <source>
        <dbReference type="Proteomes" id="UP001144978"/>
    </source>
</evidence>
<proteinExistence type="predicted"/>
<comment type="caution">
    <text evidence="1">The sequence shown here is derived from an EMBL/GenBank/DDBJ whole genome shotgun (WGS) entry which is preliminary data.</text>
</comment>
<dbReference type="EMBL" id="JANSHE010004471">
    <property type="protein sequence ID" value="KAJ2977229.1"/>
    <property type="molecule type" value="Genomic_DNA"/>
</dbReference>
<sequence>MANDVAKHGGPGTEVRSEVLLAFSWPQLASIQNTMTIRRDSGARSSWASHTWATIDLELGSGKLGSDSLVARSVRLATTKTSESGLRRHHVTGALRCKYVKPPPHAVQQLLSEGIIPVVRFDGRALQVVPAGQTPYVAISHVWLEGMGSTTEDGLPSCVVQRIAGLAKRILPNHGGAFWMDSLCVPQEGSLRKRAIKSIMAETSSVPSGVDATPRPRTKPTSLIERLRAQESQGGAGCAPGPTAQELLAWLRNSDERWARVGLWSVEEALEWGRKEGRVWCVGKGRWEVCG</sequence>
<name>A0ACC1NFN2_9APHY</name>
<organism evidence="1 2">
    <name type="scientific">Trametes sanguinea</name>
    <dbReference type="NCBI Taxonomy" id="158606"/>
    <lineage>
        <taxon>Eukaryota</taxon>
        <taxon>Fungi</taxon>
        <taxon>Dikarya</taxon>
        <taxon>Basidiomycota</taxon>
        <taxon>Agaricomycotina</taxon>
        <taxon>Agaricomycetes</taxon>
        <taxon>Polyporales</taxon>
        <taxon>Polyporaceae</taxon>
        <taxon>Trametes</taxon>
    </lineage>
</organism>
<gene>
    <name evidence="1" type="ORF">NUW54_g11445</name>
</gene>